<dbReference type="InterPro" id="IPR014756">
    <property type="entry name" value="Ig_E-set"/>
</dbReference>
<organism evidence="2 3">
    <name type="scientific">Nocardia nova SH22a</name>
    <dbReference type="NCBI Taxonomy" id="1415166"/>
    <lineage>
        <taxon>Bacteria</taxon>
        <taxon>Bacillati</taxon>
        <taxon>Actinomycetota</taxon>
        <taxon>Actinomycetes</taxon>
        <taxon>Mycobacteriales</taxon>
        <taxon>Nocardiaceae</taxon>
        <taxon>Nocardia</taxon>
    </lineage>
</organism>
<dbReference type="SUPFAM" id="SSF81296">
    <property type="entry name" value="E set domains"/>
    <property type="match status" value="1"/>
</dbReference>
<dbReference type="AlphaFoldDB" id="W5TY03"/>
<keyword evidence="3" id="KW-1185">Reference proteome</keyword>
<gene>
    <name evidence="2" type="ORF">NONO_c73500</name>
</gene>
<feature type="domain" description="IPT/TIG" evidence="1">
    <location>
        <begin position="189"/>
        <end position="268"/>
    </location>
</feature>
<dbReference type="KEGG" id="nno:NONO_c73500"/>
<protein>
    <submittedName>
        <fullName evidence="2">IPT/TIG domain-containing protein</fullName>
    </submittedName>
</protein>
<dbReference type="RefSeq" id="WP_025353380.1">
    <property type="nucleotide sequence ID" value="NZ_CP006850.1"/>
</dbReference>
<dbReference type="Gene3D" id="2.60.40.10">
    <property type="entry name" value="Immunoglobulins"/>
    <property type="match status" value="1"/>
</dbReference>
<dbReference type="PATRIC" id="fig|1415166.3.peg.7541"/>
<evidence type="ECO:0000313" key="2">
    <source>
        <dbReference type="EMBL" id="AHH22106.1"/>
    </source>
</evidence>
<dbReference type="Proteomes" id="UP000019150">
    <property type="component" value="Chromosome"/>
</dbReference>
<dbReference type="EMBL" id="CP006850">
    <property type="protein sequence ID" value="AHH22106.1"/>
    <property type="molecule type" value="Genomic_DNA"/>
</dbReference>
<dbReference type="HOGENOM" id="CLU_1026129_0_0_11"/>
<dbReference type="OrthoDB" id="2184509at2"/>
<dbReference type="eggNOG" id="ENOG5030KCG">
    <property type="taxonomic scope" value="Bacteria"/>
</dbReference>
<evidence type="ECO:0000313" key="3">
    <source>
        <dbReference type="Proteomes" id="UP000019150"/>
    </source>
</evidence>
<dbReference type="STRING" id="1415166.NONO_c73500"/>
<dbReference type="InterPro" id="IPR013783">
    <property type="entry name" value="Ig-like_fold"/>
</dbReference>
<dbReference type="GO" id="GO:0005975">
    <property type="term" value="P:carbohydrate metabolic process"/>
    <property type="evidence" value="ECO:0007669"/>
    <property type="project" value="UniProtKB-ARBA"/>
</dbReference>
<dbReference type="InterPro" id="IPR002909">
    <property type="entry name" value="IPT_dom"/>
</dbReference>
<evidence type="ECO:0000259" key="1">
    <source>
        <dbReference type="Pfam" id="PF01833"/>
    </source>
</evidence>
<proteinExistence type="predicted"/>
<dbReference type="Pfam" id="PF25681">
    <property type="entry name" value="Phage_TTP_17"/>
    <property type="match status" value="1"/>
</dbReference>
<name>W5TY03_9NOCA</name>
<accession>W5TY03</accession>
<sequence>MAGASVAKIGVGAPNRVTGGIMVFAPGDTLPVGVSGDASAGTKLGYVADDGLRPSGERSSTDIFDWAGDLIYSPQDQHSAQFQFKLYGAFDADVLTEVFGEENVTTVGSLITVTETGSPLGVHPWLFDMRDGGKKARFVVPEGQITAATEDPLIRNGLQAFDCTLTCYKDEAGVKVYRYYDDGSSPAAPIIGSAAPTGTIDADGGELLVLTGANFTGTTGVKVGGTDVLDFQIVNDQTLTIITPAHAAGAVTIVATNAAGASAGFPVTYAA</sequence>
<reference evidence="2 3" key="1">
    <citation type="journal article" date="2014" name="Appl. Environ. Microbiol.">
        <title>Insights into the Microbial Degradation of Rubber and Gutta-Percha by Analysis of the Complete Genome of Nocardia nova SH22a.</title>
        <authorList>
            <person name="Luo Q."/>
            <person name="Hiessl S."/>
            <person name="Poehlein A."/>
            <person name="Daniel R."/>
            <person name="Steinbuchel A."/>
        </authorList>
    </citation>
    <scope>NUCLEOTIDE SEQUENCE [LARGE SCALE GENOMIC DNA]</scope>
    <source>
        <strain evidence="2">SH22a</strain>
    </source>
</reference>
<dbReference type="Pfam" id="PF01833">
    <property type="entry name" value="TIG"/>
    <property type="match status" value="1"/>
</dbReference>
<dbReference type="InterPro" id="IPR058154">
    <property type="entry name" value="Bxb1_TTP-like"/>
</dbReference>